<dbReference type="KEGG" id="phb:HYN04_01085"/>
<reference evidence="2" key="1">
    <citation type="submission" date="2018-05" db="EMBL/GenBank/DDBJ databases">
        <title>Genome sequencing of Phenylobacterium sp. HYN0004.</title>
        <authorList>
            <person name="Yi H."/>
            <person name="Baek C."/>
        </authorList>
    </citation>
    <scope>NUCLEOTIDE SEQUENCE [LARGE SCALE GENOMIC DNA]</scope>
    <source>
        <strain evidence="2">HYN0004</strain>
    </source>
</reference>
<evidence type="ECO:0000313" key="1">
    <source>
        <dbReference type="EMBL" id="AWM76478.1"/>
    </source>
</evidence>
<dbReference type="RefSeq" id="WP_110449047.1">
    <property type="nucleotide sequence ID" value="NZ_CP029479.1"/>
</dbReference>
<sequence length="269" mass="29793">MATTTQLSRGGQITGSVLFYSKPEPLSPETHKGMGVKRLDGPFGFARPGHAVPLTVTEFSIACLTFPIIFVGDDKTPLAVMGLNADQNMFLREDGLFDPGIYVPAYIRRYPFVFANDDVAQQSILCIDRAAEFIVEGGDLPFFNPDGSPSEYTQNCIEFCNNYEIERQKTMSFIQLLKELDLFEVKTASHTPINPDGTAGEPQQIAEYFGISEEKLNALPQEKLAELRDNGALQQIYAHIISLFGWDRLVALQIYKLSEAAAREAGEIA</sequence>
<keyword evidence="2" id="KW-1185">Reference proteome</keyword>
<dbReference type="Proteomes" id="UP000247763">
    <property type="component" value="Chromosome"/>
</dbReference>
<dbReference type="AlphaFoldDB" id="A0A2Z3HY95"/>
<dbReference type="EMBL" id="CP029479">
    <property type="protein sequence ID" value="AWM76478.1"/>
    <property type="molecule type" value="Genomic_DNA"/>
</dbReference>
<dbReference type="InterPro" id="IPR010836">
    <property type="entry name" value="SapC"/>
</dbReference>
<gene>
    <name evidence="1" type="ORF">HYN04_01085</name>
</gene>
<proteinExistence type="predicted"/>
<dbReference type="OrthoDB" id="9806524at2"/>
<accession>A0A2Z3HY95</accession>
<evidence type="ECO:0000313" key="2">
    <source>
        <dbReference type="Proteomes" id="UP000247763"/>
    </source>
</evidence>
<protein>
    <submittedName>
        <fullName evidence="1">Peptidase</fullName>
    </submittedName>
</protein>
<organism evidence="1 2">
    <name type="scientific">Phenylobacterium parvum</name>
    <dbReference type="NCBI Taxonomy" id="2201350"/>
    <lineage>
        <taxon>Bacteria</taxon>
        <taxon>Pseudomonadati</taxon>
        <taxon>Pseudomonadota</taxon>
        <taxon>Alphaproteobacteria</taxon>
        <taxon>Caulobacterales</taxon>
        <taxon>Caulobacteraceae</taxon>
        <taxon>Phenylobacterium</taxon>
    </lineage>
</organism>
<dbReference type="Pfam" id="PF07277">
    <property type="entry name" value="SapC"/>
    <property type="match status" value="1"/>
</dbReference>
<name>A0A2Z3HY95_9CAUL</name>